<proteinExistence type="predicted"/>
<keyword evidence="2" id="KW-0472">Membrane</keyword>
<reference evidence="3 4" key="1">
    <citation type="submission" date="2019-06" db="EMBL/GenBank/DDBJ databases">
        <title>Sequencing the genomes of 1000 actinobacteria strains.</title>
        <authorList>
            <person name="Klenk H.-P."/>
        </authorList>
    </citation>
    <scope>NUCLEOTIDE SEQUENCE [LARGE SCALE GENOMIC DNA]</scope>
    <source>
        <strain evidence="3 4">DSM 4813</strain>
    </source>
</reference>
<name>A0A542ZUG0_RARFA</name>
<keyword evidence="2" id="KW-1133">Transmembrane helix</keyword>
<dbReference type="EMBL" id="VFOS01000001">
    <property type="protein sequence ID" value="TQL63830.1"/>
    <property type="molecule type" value="Genomic_DNA"/>
</dbReference>
<comment type="caution">
    <text evidence="3">The sequence shown here is derived from an EMBL/GenBank/DDBJ whole genome shotgun (WGS) entry which is preliminary data.</text>
</comment>
<dbReference type="OrthoDB" id="116480at2"/>
<dbReference type="AlphaFoldDB" id="A0A542ZUG0"/>
<gene>
    <name evidence="3" type="ORF">FB461_0309</name>
</gene>
<dbReference type="Pfam" id="PF12811">
    <property type="entry name" value="BaxI_1"/>
    <property type="match status" value="1"/>
</dbReference>
<organism evidence="3 4">
    <name type="scientific">Rarobacter faecitabidus</name>
    <dbReference type="NCBI Taxonomy" id="13243"/>
    <lineage>
        <taxon>Bacteria</taxon>
        <taxon>Bacillati</taxon>
        <taxon>Actinomycetota</taxon>
        <taxon>Actinomycetes</taxon>
        <taxon>Micrococcales</taxon>
        <taxon>Rarobacteraceae</taxon>
        <taxon>Rarobacter</taxon>
    </lineage>
</organism>
<protein>
    <submittedName>
        <fullName evidence="3">Putative YccA/Bax inhibitor family protein</fullName>
    </submittedName>
</protein>
<evidence type="ECO:0000313" key="4">
    <source>
        <dbReference type="Proteomes" id="UP000315389"/>
    </source>
</evidence>
<feature type="transmembrane region" description="Helical" evidence="2">
    <location>
        <begin position="169"/>
        <end position="191"/>
    </location>
</feature>
<dbReference type="PIRSF" id="PIRSF009160">
    <property type="entry name" value="UCP009160"/>
    <property type="match status" value="1"/>
</dbReference>
<feature type="transmembrane region" description="Helical" evidence="2">
    <location>
        <begin position="136"/>
        <end position="157"/>
    </location>
</feature>
<dbReference type="PANTHER" id="PTHR41282">
    <property type="entry name" value="CONSERVED TRANSMEMBRANE PROTEIN-RELATED"/>
    <property type="match status" value="1"/>
</dbReference>
<accession>A0A542ZUG0</accession>
<evidence type="ECO:0000256" key="2">
    <source>
        <dbReference type="SAM" id="Phobius"/>
    </source>
</evidence>
<keyword evidence="2" id="KW-0812">Transmembrane</keyword>
<dbReference type="RefSeq" id="WP_142118295.1">
    <property type="nucleotide sequence ID" value="NZ_BAAASV010000002.1"/>
</dbReference>
<feature type="transmembrane region" description="Helical" evidence="2">
    <location>
        <begin position="203"/>
        <end position="226"/>
    </location>
</feature>
<feature type="transmembrane region" description="Helical" evidence="2">
    <location>
        <begin position="109"/>
        <end position="130"/>
    </location>
</feature>
<feature type="region of interest" description="Disordered" evidence="1">
    <location>
        <begin position="1"/>
        <end position="40"/>
    </location>
</feature>
<dbReference type="InterPro" id="IPR010539">
    <property type="entry name" value="BaxI_1-like"/>
</dbReference>
<dbReference type="PANTHER" id="PTHR41282:SF1">
    <property type="entry name" value="CONSERVED TRANSMEMBRANE PROTEIN-RELATED"/>
    <property type="match status" value="1"/>
</dbReference>
<feature type="transmembrane region" description="Helical" evidence="2">
    <location>
        <begin position="238"/>
        <end position="255"/>
    </location>
</feature>
<keyword evidence="4" id="KW-1185">Reference proteome</keyword>
<feature type="transmembrane region" description="Helical" evidence="2">
    <location>
        <begin position="57"/>
        <end position="79"/>
    </location>
</feature>
<dbReference type="Proteomes" id="UP000315389">
    <property type="component" value="Unassembled WGS sequence"/>
</dbReference>
<evidence type="ECO:0000256" key="1">
    <source>
        <dbReference type="SAM" id="MobiDB-lite"/>
    </source>
</evidence>
<evidence type="ECO:0000313" key="3">
    <source>
        <dbReference type="EMBL" id="TQL63830.1"/>
    </source>
</evidence>
<sequence>MSNPVFSSPAYSSATQVQHFPDQSTATPTGDPSTLQSMYNAPSATPLDTNRMTYDDVIMKTAGLLVLLLATGVVSWSLVDSVPGLWLGGLVVGLVLGLVNAFKRNPSPVLIALYAAAEGLFLGGISASFNVVYDGIVLQAVLATLATFTASLLLFTSGAVRVTPKFNRFLLVAIAGYALFSLANLILVWTGVLDGWGMRGGQWGIIIGIVAVVLAAMSLISDFDSIKRGVQAGAPRKFAWAAAFGLVVTLVWLYLEFLRLLAILRN</sequence>
<feature type="transmembrane region" description="Helical" evidence="2">
    <location>
        <begin position="85"/>
        <end position="102"/>
    </location>
</feature>